<keyword evidence="2" id="KW-1185">Reference proteome</keyword>
<protein>
    <submittedName>
        <fullName evidence="1">Uncharacterized protein</fullName>
    </submittedName>
</protein>
<dbReference type="EnsemblPlants" id="OGLUM08G07370.1">
    <property type="protein sequence ID" value="OGLUM08G07370.1"/>
    <property type="gene ID" value="OGLUM08G07370"/>
</dbReference>
<name>A0A0E0ASH8_9ORYZ</name>
<dbReference type="Proteomes" id="UP000026961">
    <property type="component" value="Chromosome 8"/>
</dbReference>
<dbReference type="Gramene" id="OGLUM08G07370.1">
    <property type="protein sequence ID" value="OGLUM08G07370.1"/>
    <property type="gene ID" value="OGLUM08G07370"/>
</dbReference>
<reference evidence="1" key="1">
    <citation type="submission" date="2015-04" db="UniProtKB">
        <authorList>
            <consortium name="EnsemblPlants"/>
        </authorList>
    </citation>
    <scope>IDENTIFICATION</scope>
</reference>
<organism evidence="1">
    <name type="scientific">Oryza glumipatula</name>
    <dbReference type="NCBI Taxonomy" id="40148"/>
    <lineage>
        <taxon>Eukaryota</taxon>
        <taxon>Viridiplantae</taxon>
        <taxon>Streptophyta</taxon>
        <taxon>Embryophyta</taxon>
        <taxon>Tracheophyta</taxon>
        <taxon>Spermatophyta</taxon>
        <taxon>Magnoliopsida</taxon>
        <taxon>Liliopsida</taxon>
        <taxon>Poales</taxon>
        <taxon>Poaceae</taxon>
        <taxon>BOP clade</taxon>
        <taxon>Oryzoideae</taxon>
        <taxon>Oryzeae</taxon>
        <taxon>Oryzinae</taxon>
        <taxon>Oryza</taxon>
    </lineage>
</organism>
<sequence length="117" mass="12834">MARGSRYAAAYEVLVRPTTDEDDEGMWVLHQRRPSPCSRRNPFLRCRGVRGRCSSLHFSGVVAFAAAAPPSLPLSRLARISRACFPSMRLRTATTRSVVACMVAELCAALVLDLPSL</sequence>
<accession>A0A0E0ASH8</accession>
<dbReference type="HOGENOM" id="CLU_144429_0_0_1"/>
<evidence type="ECO:0000313" key="1">
    <source>
        <dbReference type="EnsemblPlants" id="OGLUM08G07370.1"/>
    </source>
</evidence>
<dbReference type="AlphaFoldDB" id="A0A0E0ASH8"/>
<proteinExistence type="predicted"/>
<evidence type="ECO:0000313" key="2">
    <source>
        <dbReference type="Proteomes" id="UP000026961"/>
    </source>
</evidence>
<reference evidence="1" key="2">
    <citation type="submission" date="2018-05" db="EMBL/GenBank/DDBJ databases">
        <title>OgluRS3 (Oryza glumaepatula Reference Sequence Version 3).</title>
        <authorList>
            <person name="Zhang J."/>
            <person name="Kudrna D."/>
            <person name="Lee S."/>
            <person name="Talag J."/>
            <person name="Welchert J."/>
            <person name="Wing R.A."/>
        </authorList>
    </citation>
    <scope>NUCLEOTIDE SEQUENCE [LARGE SCALE GENOMIC DNA]</scope>
</reference>